<evidence type="ECO:0000256" key="2">
    <source>
        <dbReference type="ARBA" id="ARBA00023034"/>
    </source>
</evidence>
<organism evidence="7">
    <name type="scientific">Castor canadensis</name>
    <name type="common">American beaver</name>
    <dbReference type="NCBI Taxonomy" id="51338"/>
    <lineage>
        <taxon>Eukaryota</taxon>
        <taxon>Metazoa</taxon>
        <taxon>Chordata</taxon>
        <taxon>Craniata</taxon>
        <taxon>Vertebrata</taxon>
        <taxon>Euteleostomi</taxon>
        <taxon>Mammalia</taxon>
        <taxon>Eutheria</taxon>
        <taxon>Euarchontoglires</taxon>
        <taxon>Glires</taxon>
        <taxon>Rodentia</taxon>
        <taxon>Castorimorpha</taxon>
        <taxon>Castoridae</taxon>
        <taxon>Castor</taxon>
    </lineage>
</organism>
<dbReference type="PANTHER" id="PTHR18921">
    <property type="entry name" value="MYOSIN HEAVY CHAIN - RELATED"/>
    <property type="match status" value="1"/>
</dbReference>
<dbReference type="PANTHER" id="PTHR18921:SF2">
    <property type="entry name" value="THYROID RECEPTOR-INTERACTING PROTEIN 11"/>
    <property type="match status" value="1"/>
</dbReference>
<dbReference type="AlphaFoldDB" id="A0A8C0W5H0"/>
<dbReference type="PROSITE" id="PS50913">
    <property type="entry name" value="GRIP"/>
    <property type="match status" value="1"/>
</dbReference>
<protein>
    <recommendedName>
        <fullName evidence="6">GRIP domain-containing protein</fullName>
    </recommendedName>
</protein>
<dbReference type="Pfam" id="PF10375">
    <property type="entry name" value="GRAB"/>
    <property type="match status" value="1"/>
</dbReference>
<dbReference type="GO" id="GO:0000139">
    <property type="term" value="C:Golgi membrane"/>
    <property type="evidence" value="ECO:0007669"/>
    <property type="project" value="UniProtKB-SubCell"/>
</dbReference>
<sequence length="463" mass="52772">MKTDISKLKVENEKLLSLMLREKELEYHSVKEKALAFEQLLKEKEQGEAGELNQLLNTVKSMQEKTITFQQERDQVMLALKQKQMENSALQNEVQHLHDKETWLKQELNRLRNLLSEREESHTQELLAVEDRVAKLRNKVTSLEEKLVLSSNAMENANHRMELERYQQETKAMYFAELEKQGIAEWKKKAENLEVKVSLLQEHLDEANAALESAARLTEQLELKEEQIEELKKQSELQQEMLDDTQKKLMNLVNNAERKVDKVLMRNLLIGHFRTPVNKRHEVLRLIGSVLGMKKEEMEQLFNEDEGGVARWMTGWLGREPKSVPNTSLTPNQQSVLNSSFSELFVKFLKAESHPSIPAAKLSVNDIKSLDSGGRKLDTNATTSFKGPPEPRAGRRADVNPFLAPCSAAVPLTNPAGRGHGEPGHHLLKPISDVLPMFTPLLVPPDNCACSVLKAHYRDYLGL</sequence>
<accession>A0A8C0W5H0</accession>
<keyword evidence="3 4" id="KW-0175">Coiled coil</keyword>
<feature type="coiled-coil region" evidence="4">
    <location>
        <begin position="73"/>
        <end position="262"/>
    </location>
</feature>
<evidence type="ECO:0000256" key="4">
    <source>
        <dbReference type="SAM" id="Coils"/>
    </source>
</evidence>
<evidence type="ECO:0000256" key="5">
    <source>
        <dbReference type="SAM" id="MobiDB-lite"/>
    </source>
</evidence>
<feature type="region of interest" description="Disordered" evidence="5">
    <location>
        <begin position="372"/>
        <end position="394"/>
    </location>
</feature>
<keyword evidence="2" id="KW-0333">Golgi apparatus</keyword>
<evidence type="ECO:0000259" key="6">
    <source>
        <dbReference type="PROSITE" id="PS50913"/>
    </source>
</evidence>
<dbReference type="GO" id="GO:0007030">
    <property type="term" value="P:Golgi organization"/>
    <property type="evidence" value="ECO:0007669"/>
    <property type="project" value="TreeGrafter"/>
</dbReference>
<evidence type="ECO:0000256" key="1">
    <source>
        <dbReference type="ARBA" id="ARBA00004395"/>
    </source>
</evidence>
<dbReference type="Ensembl" id="ENSCCNT00000008127.1">
    <property type="protein sequence ID" value="ENSCCNP00000006192.1"/>
    <property type="gene ID" value="ENSCCNG00000006528.1"/>
</dbReference>
<evidence type="ECO:0000256" key="3">
    <source>
        <dbReference type="ARBA" id="ARBA00023054"/>
    </source>
</evidence>
<reference evidence="7" key="1">
    <citation type="submission" date="2023-09" db="UniProtKB">
        <authorList>
            <consortium name="Ensembl"/>
        </authorList>
    </citation>
    <scope>IDENTIFICATION</scope>
</reference>
<dbReference type="GO" id="GO:0006888">
    <property type="term" value="P:endoplasmic reticulum to Golgi vesicle-mediated transport"/>
    <property type="evidence" value="ECO:0007669"/>
    <property type="project" value="TreeGrafter"/>
</dbReference>
<dbReference type="GO" id="GO:0031267">
    <property type="term" value="F:small GTPase binding"/>
    <property type="evidence" value="ECO:0007669"/>
    <property type="project" value="TreeGrafter"/>
</dbReference>
<proteinExistence type="predicted"/>
<dbReference type="InterPro" id="IPR019459">
    <property type="entry name" value="GRAB"/>
</dbReference>
<evidence type="ECO:0000313" key="7">
    <source>
        <dbReference type="Ensembl" id="ENSCCNP00000006192.1"/>
    </source>
</evidence>
<comment type="subcellular location">
    <subcellularLocation>
        <location evidence="1">Golgi apparatus membrane</location>
        <topology evidence="1">Peripheral membrane protein</topology>
    </subcellularLocation>
</comment>
<feature type="domain" description="GRIP" evidence="6">
    <location>
        <begin position="255"/>
        <end position="304"/>
    </location>
</feature>
<dbReference type="InterPro" id="IPR000237">
    <property type="entry name" value="GRIP_dom"/>
</dbReference>
<name>A0A8C0W5H0_CASCN</name>